<dbReference type="SUPFAM" id="SSF69047">
    <property type="entry name" value="Hypothetical protein YjbJ"/>
    <property type="match status" value="1"/>
</dbReference>
<proteinExistence type="predicted"/>
<accession>A0A1B3Z8Z4</accession>
<dbReference type="STRING" id="1560345.AWL63_07905"/>
<organism evidence="2 3">
    <name type="scientific">Sphingomonas panacis</name>
    <dbReference type="NCBI Taxonomy" id="1560345"/>
    <lineage>
        <taxon>Bacteria</taxon>
        <taxon>Pseudomonadati</taxon>
        <taxon>Pseudomonadota</taxon>
        <taxon>Alphaproteobacteria</taxon>
        <taxon>Sphingomonadales</taxon>
        <taxon>Sphingomonadaceae</taxon>
        <taxon>Sphingomonas</taxon>
    </lineage>
</organism>
<evidence type="ECO:0000313" key="3">
    <source>
        <dbReference type="Proteomes" id="UP000094256"/>
    </source>
</evidence>
<dbReference type="AlphaFoldDB" id="A0A1B3Z8Z4"/>
<dbReference type="KEGG" id="span:AWL63_07905"/>
<dbReference type="OrthoDB" id="7226109at2"/>
<dbReference type="Proteomes" id="UP000094256">
    <property type="component" value="Chromosome"/>
</dbReference>
<feature type="region of interest" description="Disordered" evidence="1">
    <location>
        <begin position="16"/>
        <end position="56"/>
    </location>
</feature>
<dbReference type="InterPro" id="IPR036629">
    <property type="entry name" value="YjbJ_sf"/>
</dbReference>
<gene>
    <name evidence="2" type="ORF">AWL63_07905</name>
</gene>
<keyword evidence="3" id="KW-1185">Reference proteome</keyword>
<sequence length="56" mass="5846">MGELGDKIKGNVNEAIGKVKQHSDDPATRDEGAAQELKGKGEQVKGKIKGALGDDI</sequence>
<dbReference type="RefSeq" id="WP_069204465.1">
    <property type="nucleotide sequence ID" value="NZ_CP014168.1"/>
</dbReference>
<reference evidence="2 3" key="1">
    <citation type="submission" date="2016-01" db="EMBL/GenBank/DDBJ databases">
        <title>Complete genome and mega plasmid sequence of Sphingomonas panacis DCY99 elicits systemic resistance in rice to Xanthomonas oryzae.</title>
        <authorList>
            <person name="Kim Y.J."/>
            <person name="Yang D.C."/>
            <person name="Sing P."/>
        </authorList>
    </citation>
    <scope>NUCLEOTIDE SEQUENCE [LARGE SCALE GENOMIC DNA]</scope>
    <source>
        <strain evidence="2 3">DCY99</strain>
    </source>
</reference>
<protein>
    <submittedName>
        <fullName evidence="2">General stress protein CsbD</fullName>
    </submittedName>
</protein>
<dbReference type="EMBL" id="CP014168">
    <property type="protein sequence ID" value="AOH83898.1"/>
    <property type="molecule type" value="Genomic_DNA"/>
</dbReference>
<evidence type="ECO:0000256" key="1">
    <source>
        <dbReference type="SAM" id="MobiDB-lite"/>
    </source>
</evidence>
<name>A0A1B3Z8Z4_9SPHN</name>
<feature type="compositionally biased region" description="Basic and acidic residues" evidence="1">
    <location>
        <begin position="21"/>
        <end position="45"/>
    </location>
</feature>
<evidence type="ECO:0000313" key="2">
    <source>
        <dbReference type="EMBL" id="AOH83898.1"/>
    </source>
</evidence>